<evidence type="ECO:0000256" key="9">
    <source>
        <dbReference type="ARBA" id="ARBA00023242"/>
    </source>
</evidence>
<dbReference type="PANTHER" id="PTHR11210">
    <property type="entry name" value="RING BOX"/>
    <property type="match status" value="1"/>
</dbReference>
<comment type="pathway">
    <text evidence="3">Protein modification; protein ubiquitination.</text>
</comment>
<dbReference type="Proteomes" id="UP000014978">
    <property type="component" value="Unassembled WGS sequence"/>
</dbReference>
<dbReference type="HOGENOM" id="CLU_115512_0_2_1"/>
<proteinExistence type="predicted"/>
<dbReference type="InterPro" id="IPR001841">
    <property type="entry name" value="Znf_RING"/>
</dbReference>
<dbReference type="Pfam" id="PF12678">
    <property type="entry name" value="zf-rbx1"/>
    <property type="match status" value="1"/>
</dbReference>
<evidence type="ECO:0000256" key="4">
    <source>
        <dbReference type="ARBA" id="ARBA00022490"/>
    </source>
</evidence>
<keyword evidence="7" id="KW-0833">Ubl conjugation pathway</keyword>
<evidence type="ECO:0000256" key="7">
    <source>
        <dbReference type="ARBA" id="ARBA00022786"/>
    </source>
</evidence>
<evidence type="ECO:0000256" key="6">
    <source>
        <dbReference type="ARBA" id="ARBA00022771"/>
    </source>
</evidence>
<comment type="subcellular location">
    <subcellularLocation>
        <location evidence="2">Cytoplasm</location>
    </subcellularLocation>
    <subcellularLocation>
        <location evidence="1">Nucleus</location>
    </subcellularLocation>
</comment>
<dbReference type="Gene3D" id="3.30.40.10">
    <property type="entry name" value="Zinc/RING finger domain, C3HC4 (zinc finger)"/>
    <property type="match status" value="1"/>
</dbReference>
<keyword evidence="5" id="KW-0479">Metal-binding</keyword>
<evidence type="ECO:0000256" key="1">
    <source>
        <dbReference type="ARBA" id="ARBA00004123"/>
    </source>
</evidence>
<dbReference type="GO" id="GO:0008270">
    <property type="term" value="F:zinc ion binding"/>
    <property type="evidence" value="ECO:0007669"/>
    <property type="project" value="UniProtKB-KW"/>
</dbReference>
<dbReference type="STRING" id="1358809.S7W4V6"/>
<dbReference type="EMBL" id="ATCN01001269">
    <property type="protein sequence ID" value="EPR77795.1"/>
    <property type="molecule type" value="Genomic_DNA"/>
</dbReference>
<name>S7W4V6_SPRLO</name>
<comment type="caution">
    <text evidence="12">The sequence shown here is derived from an EMBL/GenBank/DDBJ whole genome shotgun (WGS) entry which is preliminary data.</text>
</comment>
<dbReference type="AlphaFoldDB" id="S7W4V6"/>
<dbReference type="OMA" id="QWRWDTG"/>
<dbReference type="VEuPathDB" id="MicrosporidiaDB:SLOPH_2594"/>
<evidence type="ECO:0000256" key="8">
    <source>
        <dbReference type="ARBA" id="ARBA00022833"/>
    </source>
</evidence>
<keyword evidence="8" id="KW-0862">Zinc</keyword>
<feature type="domain" description="RING-type" evidence="11">
    <location>
        <begin position="26"/>
        <end position="76"/>
    </location>
</feature>
<dbReference type="OrthoDB" id="1681166at2759"/>
<accession>S7W4V6</accession>
<keyword evidence="13" id="KW-1185">Reference proteome</keyword>
<evidence type="ECO:0000256" key="3">
    <source>
        <dbReference type="ARBA" id="ARBA00004906"/>
    </source>
</evidence>
<dbReference type="GO" id="GO:0005737">
    <property type="term" value="C:cytoplasm"/>
    <property type="evidence" value="ECO:0007669"/>
    <property type="project" value="UniProtKB-SubCell"/>
</dbReference>
<evidence type="ECO:0000313" key="12">
    <source>
        <dbReference type="EMBL" id="EPR77795.1"/>
    </source>
</evidence>
<dbReference type="PROSITE" id="PS50089">
    <property type="entry name" value="ZF_RING_2"/>
    <property type="match status" value="1"/>
</dbReference>
<dbReference type="InParanoid" id="S7W4V6"/>
<protein>
    <recommendedName>
        <fullName evidence="11">RING-type domain-containing protein</fullName>
    </recommendedName>
</protein>
<evidence type="ECO:0000256" key="5">
    <source>
        <dbReference type="ARBA" id="ARBA00022723"/>
    </source>
</evidence>
<dbReference type="InterPro" id="IPR024766">
    <property type="entry name" value="Znf_RING_H2"/>
</dbReference>
<gene>
    <name evidence="12" type="ORF">SLOPH_2594</name>
</gene>
<evidence type="ECO:0000313" key="13">
    <source>
        <dbReference type="Proteomes" id="UP000014978"/>
    </source>
</evidence>
<evidence type="ECO:0000259" key="11">
    <source>
        <dbReference type="PROSITE" id="PS50089"/>
    </source>
</evidence>
<sequence length="91" mass="10823">MKRIRIKSIMPTFSWKWSLNQSTNMCCICQQEFEQMCFECNHPTSCVPCIGNCKHIFHFHCISAWMETNKLCPMCRKPFTIKKKYKCCSVD</sequence>
<evidence type="ECO:0000256" key="10">
    <source>
        <dbReference type="PROSITE-ProRule" id="PRU00175"/>
    </source>
</evidence>
<keyword evidence="4" id="KW-0963">Cytoplasm</keyword>
<dbReference type="SUPFAM" id="SSF57850">
    <property type="entry name" value="RING/U-box"/>
    <property type="match status" value="1"/>
</dbReference>
<organism evidence="12 13">
    <name type="scientific">Spraguea lophii (strain 42_110)</name>
    <name type="common">Microsporidian parasite</name>
    <dbReference type="NCBI Taxonomy" id="1358809"/>
    <lineage>
        <taxon>Eukaryota</taxon>
        <taxon>Fungi</taxon>
        <taxon>Fungi incertae sedis</taxon>
        <taxon>Microsporidia</taxon>
        <taxon>Spragueidae</taxon>
        <taxon>Spraguea</taxon>
    </lineage>
</organism>
<keyword evidence="9" id="KW-0539">Nucleus</keyword>
<reference evidence="13" key="1">
    <citation type="journal article" date="2013" name="PLoS Genet.">
        <title>The genome of Spraguea lophii and the basis of host-microsporidian interactions.</title>
        <authorList>
            <person name="Campbell S.E."/>
            <person name="Williams T.A."/>
            <person name="Yousuf A."/>
            <person name="Soanes D.M."/>
            <person name="Paszkiewicz K.H."/>
            <person name="Williams B.A.P."/>
        </authorList>
    </citation>
    <scope>NUCLEOTIDE SEQUENCE [LARGE SCALE GENOMIC DNA]</scope>
    <source>
        <strain evidence="13">42_110</strain>
    </source>
</reference>
<dbReference type="InterPro" id="IPR013083">
    <property type="entry name" value="Znf_RING/FYVE/PHD"/>
</dbReference>
<dbReference type="GO" id="GO:0005634">
    <property type="term" value="C:nucleus"/>
    <property type="evidence" value="ECO:0007669"/>
    <property type="project" value="UniProtKB-SubCell"/>
</dbReference>
<evidence type="ECO:0000256" key="2">
    <source>
        <dbReference type="ARBA" id="ARBA00004496"/>
    </source>
</evidence>
<keyword evidence="6 10" id="KW-0863">Zinc-finger</keyword>
<dbReference type="InterPro" id="IPR051031">
    <property type="entry name" value="RING-box_E3_Ubiquitin_Ligase"/>
</dbReference>